<proteinExistence type="inferred from homology"/>
<evidence type="ECO:0000256" key="3">
    <source>
        <dbReference type="ARBA" id="ARBA00023002"/>
    </source>
</evidence>
<evidence type="ECO:0000313" key="8">
    <source>
        <dbReference type="Proteomes" id="UP001596500"/>
    </source>
</evidence>
<dbReference type="Gene3D" id="3.20.20.30">
    <property type="entry name" value="Luciferase-like domain"/>
    <property type="match status" value="1"/>
</dbReference>
<evidence type="ECO:0000256" key="2">
    <source>
        <dbReference type="ARBA" id="ARBA00022643"/>
    </source>
</evidence>
<reference evidence="8" key="1">
    <citation type="journal article" date="2019" name="Int. J. Syst. Evol. Microbiol.">
        <title>The Global Catalogue of Microorganisms (GCM) 10K type strain sequencing project: providing services to taxonomists for standard genome sequencing and annotation.</title>
        <authorList>
            <consortium name="The Broad Institute Genomics Platform"/>
            <consortium name="The Broad Institute Genome Sequencing Center for Infectious Disease"/>
            <person name="Wu L."/>
            <person name="Ma J."/>
        </authorList>
    </citation>
    <scope>NUCLEOTIDE SEQUENCE [LARGE SCALE GENOMIC DNA]</scope>
    <source>
        <strain evidence="8">CGMCC 1.12942</strain>
    </source>
</reference>
<name>A0ABW2RM80_9BACL</name>
<dbReference type="EMBL" id="JBHTBW010000045">
    <property type="protein sequence ID" value="MFC7442096.1"/>
    <property type="molecule type" value="Genomic_DNA"/>
</dbReference>
<feature type="domain" description="Luciferase-like" evidence="6">
    <location>
        <begin position="29"/>
        <end position="390"/>
    </location>
</feature>
<evidence type="ECO:0000256" key="5">
    <source>
        <dbReference type="ARBA" id="ARBA00033748"/>
    </source>
</evidence>
<sequence length="459" mass="52106">MGKRIYINAFEMNCVCHQSPGLWTHPEDQSDRYKDLDYWVELAQLLEHGRFDGLFLADVLGIYDVYQNDKSACIRQAAQVPVNDPILLISAMAKATKHLGFGVTCSTTYEHPYTFARRMSTLDHLTQGRIAWNIVTSYLESAAKNLGLDEQLRHSERYEIAEEYMEVCYKLWEGSWEDDAVVKDREGKIFTDPNKVHEINHNGKYFRVPGIHLCEPSPQRTPVLYQAGASAKGREFAAKHAECIFTSFPSVETAAQYVKKIRDLVKKQGRDPKSILIFNLFTPIVGATEEEAWEKYQNLSRHISYEGALALLGGWTGIDFSQYDPDQVIEYVETNAVQSAVEKFTKANPNKQWTVRELAKFVGIGGAGPVEVGTPQQIADALEYWIEVTGIDGFNIAYATTPGTFKDFVELVVPELQKRGVLKKEYDEGTYREKLFGKGKARLLDDHHGSIYRKRLIQP</sequence>
<evidence type="ECO:0000313" key="7">
    <source>
        <dbReference type="EMBL" id="MFC7442096.1"/>
    </source>
</evidence>
<dbReference type="Proteomes" id="UP001596500">
    <property type="component" value="Unassembled WGS sequence"/>
</dbReference>
<dbReference type="InterPro" id="IPR036661">
    <property type="entry name" value="Luciferase-like_sf"/>
</dbReference>
<dbReference type="PANTHER" id="PTHR30011:SF16">
    <property type="entry name" value="C2H2 FINGER DOMAIN TRANSCRIPTION FACTOR (EUROFUNG)-RELATED"/>
    <property type="match status" value="1"/>
</dbReference>
<dbReference type="InterPro" id="IPR051260">
    <property type="entry name" value="Diverse_substr_monoxygenases"/>
</dbReference>
<dbReference type="NCBIfam" id="TIGR03860">
    <property type="entry name" value="FMN_nitrolo"/>
    <property type="match status" value="1"/>
</dbReference>
<dbReference type="RefSeq" id="WP_379865740.1">
    <property type="nucleotide sequence ID" value="NZ_JBHTBW010000045.1"/>
</dbReference>
<dbReference type="SUPFAM" id="SSF51679">
    <property type="entry name" value="Bacterial luciferase-like"/>
    <property type="match status" value="1"/>
</dbReference>
<keyword evidence="4" id="KW-0503">Monooxygenase</keyword>
<dbReference type="GO" id="GO:0016491">
    <property type="term" value="F:oxidoreductase activity"/>
    <property type="evidence" value="ECO:0007669"/>
    <property type="project" value="UniProtKB-KW"/>
</dbReference>
<dbReference type="InterPro" id="IPR011251">
    <property type="entry name" value="Luciferase-like_dom"/>
</dbReference>
<keyword evidence="1" id="KW-0285">Flavoprotein</keyword>
<dbReference type="CDD" id="cd01095">
    <property type="entry name" value="Nitrilotriacetate_monoxgenase"/>
    <property type="match status" value="1"/>
</dbReference>
<dbReference type="Pfam" id="PF00296">
    <property type="entry name" value="Bac_luciferase"/>
    <property type="match status" value="1"/>
</dbReference>
<dbReference type="EC" id="1.-.-.-" evidence="7"/>
<keyword evidence="8" id="KW-1185">Reference proteome</keyword>
<evidence type="ECO:0000256" key="1">
    <source>
        <dbReference type="ARBA" id="ARBA00022630"/>
    </source>
</evidence>
<comment type="similarity">
    <text evidence="5">Belongs to the NtaA/SnaA/DszA monooxygenase family.</text>
</comment>
<dbReference type="PANTHER" id="PTHR30011">
    <property type="entry name" value="ALKANESULFONATE MONOOXYGENASE-RELATED"/>
    <property type="match status" value="1"/>
</dbReference>
<dbReference type="PIRSF" id="PIRSF000337">
    <property type="entry name" value="NTA_MOA"/>
    <property type="match status" value="1"/>
</dbReference>
<gene>
    <name evidence="7" type="ORF">ACFQNG_13455</name>
</gene>
<comment type="caution">
    <text evidence="7">The sequence shown here is derived from an EMBL/GenBank/DDBJ whole genome shotgun (WGS) entry which is preliminary data.</text>
</comment>
<keyword evidence="3 7" id="KW-0560">Oxidoreductase</keyword>
<evidence type="ECO:0000256" key="4">
    <source>
        <dbReference type="ARBA" id="ARBA00023033"/>
    </source>
</evidence>
<dbReference type="InterPro" id="IPR016215">
    <property type="entry name" value="NTA_MOA"/>
</dbReference>
<keyword evidence="2" id="KW-0288">FMN</keyword>
<protein>
    <submittedName>
        <fullName evidence="7">LLM class flavin-dependent oxidoreductase</fullName>
        <ecNumber evidence="7">1.-.-.-</ecNumber>
    </submittedName>
</protein>
<organism evidence="7 8">
    <name type="scientific">Laceyella putida</name>
    <dbReference type="NCBI Taxonomy" id="110101"/>
    <lineage>
        <taxon>Bacteria</taxon>
        <taxon>Bacillati</taxon>
        <taxon>Bacillota</taxon>
        <taxon>Bacilli</taxon>
        <taxon>Bacillales</taxon>
        <taxon>Thermoactinomycetaceae</taxon>
        <taxon>Laceyella</taxon>
    </lineage>
</organism>
<evidence type="ECO:0000259" key="6">
    <source>
        <dbReference type="Pfam" id="PF00296"/>
    </source>
</evidence>
<accession>A0ABW2RM80</accession>